<dbReference type="EMBL" id="JBHTJL010000009">
    <property type="protein sequence ID" value="MFD1063356.1"/>
    <property type="molecule type" value="Genomic_DNA"/>
</dbReference>
<evidence type="ECO:0000256" key="1">
    <source>
        <dbReference type="SAM" id="SignalP"/>
    </source>
</evidence>
<proteinExistence type="predicted"/>
<keyword evidence="3" id="KW-1185">Reference proteome</keyword>
<name>A0ABW3NAN6_9FLAO</name>
<comment type="caution">
    <text evidence="2">The sequence shown here is derived from an EMBL/GenBank/DDBJ whole genome shotgun (WGS) entry which is preliminary data.</text>
</comment>
<evidence type="ECO:0000313" key="3">
    <source>
        <dbReference type="Proteomes" id="UP001597013"/>
    </source>
</evidence>
<dbReference type="Proteomes" id="UP001597013">
    <property type="component" value="Unassembled WGS sequence"/>
</dbReference>
<gene>
    <name evidence="2" type="ORF">ACFQ1Q_08855</name>
</gene>
<organism evidence="2 3">
    <name type="scientific">Winogradskyella litorisediminis</name>
    <dbReference type="NCBI Taxonomy" id="1156618"/>
    <lineage>
        <taxon>Bacteria</taxon>
        <taxon>Pseudomonadati</taxon>
        <taxon>Bacteroidota</taxon>
        <taxon>Flavobacteriia</taxon>
        <taxon>Flavobacteriales</taxon>
        <taxon>Flavobacteriaceae</taxon>
        <taxon>Winogradskyella</taxon>
    </lineage>
</organism>
<keyword evidence="1" id="KW-0732">Signal</keyword>
<feature type="chain" id="PRO_5045379160" evidence="1">
    <location>
        <begin position="20"/>
        <end position="304"/>
    </location>
</feature>
<reference evidence="3" key="1">
    <citation type="journal article" date="2019" name="Int. J. Syst. Evol. Microbiol.">
        <title>The Global Catalogue of Microorganisms (GCM) 10K type strain sequencing project: providing services to taxonomists for standard genome sequencing and annotation.</title>
        <authorList>
            <consortium name="The Broad Institute Genomics Platform"/>
            <consortium name="The Broad Institute Genome Sequencing Center for Infectious Disease"/>
            <person name="Wu L."/>
            <person name="Ma J."/>
        </authorList>
    </citation>
    <scope>NUCLEOTIDE SEQUENCE [LARGE SCALE GENOMIC DNA]</scope>
    <source>
        <strain evidence="3">CCUG 62215</strain>
    </source>
</reference>
<evidence type="ECO:0000313" key="2">
    <source>
        <dbReference type="EMBL" id="MFD1063356.1"/>
    </source>
</evidence>
<sequence>MKQLLILFSLLIIGQTTLAQDEEFVDDNWLVSLPIAKLRARESNKMILMVWENASKYPLPIVVRSENGKNVFIDNLFAEPKLSELLSQYFILVKVSDEVYAHLFAEIDGKRKQSYIDKFNDDTLKVMDANGNIVGTSGAYTELLNLSKFIFKYGLETSYIKQEITNYQRNKDFYSTFYLASKYIDYSILINDKVRSEILALSDLYFQEARQFLSKGDSKDKNSLSQRLYFTQLKQELVKGKSRKVLRALKKYEAPIEEVNIALVIFLRYTAYRLENDIELFKTLEKEISLLNLKQAQLIVNINR</sequence>
<accession>A0ABW3NAN6</accession>
<protein>
    <submittedName>
        <fullName evidence="2">Uncharacterized protein</fullName>
    </submittedName>
</protein>
<feature type="signal peptide" evidence="1">
    <location>
        <begin position="1"/>
        <end position="19"/>
    </location>
</feature>
<dbReference type="RefSeq" id="WP_386130058.1">
    <property type="nucleotide sequence ID" value="NZ_JBHTJL010000009.1"/>
</dbReference>